<organism evidence="3 4">
    <name type="scientific">Toxoplasma gondii GAB2-2007-GAL-DOM2</name>
    <dbReference type="NCBI Taxonomy" id="1130820"/>
    <lineage>
        <taxon>Eukaryota</taxon>
        <taxon>Sar</taxon>
        <taxon>Alveolata</taxon>
        <taxon>Apicomplexa</taxon>
        <taxon>Conoidasida</taxon>
        <taxon>Coccidia</taxon>
        <taxon>Eucoccidiorida</taxon>
        <taxon>Eimeriorina</taxon>
        <taxon>Sarcocystidae</taxon>
        <taxon>Toxoplasma</taxon>
    </lineage>
</organism>
<dbReference type="PANTHER" id="PTHR31214">
    <property type="entry name" value="PROTEIN FAM221A-RELATED"/>
    <property type="match status" value="1"/>
</dbReference>
<evidence type="ECO:0000256" key="2">
    <source>
        <dbReference type="ARBA" id="ARBA00039630"/>
    </source>
</evidence>
<evidence type="ECO:0000256" key="1">
    <source>
        <dbReference type="ARBA" id="ARBA00011026"/>
    </source>
</evidence>
<comment type="caution">
    <text evidence="3">The sequence shown here is derived from an EMBL/GenBank/DDBJ whole genome shotgun (WGS) entry which is preliminary data.</text>
</comment>
<name>A0A086K6Y2_TOXGO</name>
<dbReference type="AlphaFoldDB" id="A0A086K6Y2"/>
<dbReference type="EMBL" id="AHZU02000792">
    <property type="protein sequence ID" value="KFG40150.1"/>
    <property type="molecule type" value="Genomic_DNA"/>
</dbReference>
<evidence type="ECO:0000313" key="3">
    <source>
        <dbReference type="EMBL" id="KFG40150.1"/>
    </source>
</evidence>
<dbReference type="VEuPathDB" id="ToxoDB:TGDOM2_286430"/>
<sequence length="302" mass="33534">MSGRFSQQDLRHVEAYLEYRNIVGDTDNGVLLSRQEYEAVRERAAAASKNPLRVIWRNTVSGLDCRNVGPASSCLCGHRLRDHDWMATETKAVKCRMQGCKCPLFEFIPVNGSQDIKCRCKHSYQDHDVLSRKCMRCTFRQKSPAFSTKQKTMKTQTTSSTLCTGFLPSYTCSCGSAYAAHETVFETASEGRKRGEPDVGGATSADAGSFAFMGGISDFTSLLDGMDRMSLFCDDPQRRLRDQHAGATRAAPGANVPLSCEERRASERNLLLRTKDSKKSDDVLYLLFTPCSFKTPAARTQA</sequence>
<evidence type="ECO:0000313" key="4">
    <source>
        <dbReference type="Proteomes" id="UP000028837"/>
    </source>
</evidence>
<gene>
    <name evidence="3" type="ORF">TGDOM2_286430</name>
</gene>
<comment type="similarity">
    <text evidence="1">Belongs to the FAM221 family.</text>
</comment>
<reference evidence="3 4" key="1">
    <citation type="submission" date="2014-02" db="EMBL/GenBank/DDBJ databases">
        <authorList>
            <person name="Sibley D."/>
            <person name="Venepally P."/>
            <person name="Karamycheva S."/>
            <person name="Hadjithomas M."/>
            <person name="Khan A."/>
            <person name="Brunk B."/>
            <person name="Roos D."/>
            <person name="Caler E."/>
            <person name="Lorenzi H."/>
        </authorList>
    </citation>
    <scope>NUCLEOTIDE SEQUENCE [LARGE SCALE GENOMIC DNA]</scope>
    <source>
        <strain evidence="3 4">GAB2-2007-GAL-DOM2</strain>
    </source>
</reference>
<accession>A0A086K6Y2</accession>
<protein>
    <recommendedName>
        <fullName evidence="2">Protein FAM221A</fullName>
    </recommendedName>
</protein>
<dbReference type="Proteomes" id="UP000028837">
    <property type="component" value="Unassembled WGS sequence"/>
</dbReference>
<dbReference type="Pfam" id="PF14753">
    <property type="entry name" value="FAM221"/>
    <property type="match status" value="1"/>
</dbReference>
<proteinExistence type="inferred from homology"/>
<dbReference type="PANTHER" id="PTHR31214:SF2">
    <property type="entry name" value="PROTEIN FAM221A"/>
    <property type="match status" value="1"/>
</dbReference>
<dbReference type="OrthoDB" id="330055at2759"/>
<dbReference type="InterPro" id="IPR026755">
    <property type="entry name" value="Fam221a/b"/>
</dbReference>